<dbReference type="InterPro" id="IPR037069">
    <property type="entry name" value="AcylCoA_DH/ox_N_sf"/>
</dbReference>
<evidence type="ECO:0000256" key="1">
    <source>
        <dbReference type="ARBA" id="ARBA00001974"/>
    </source>
</evidence>
<dbReference type="SUPFAM" id="SSF56645">
    <property type="entry name" value="Acyl-CoA dehydrogenase NM domain-like"/>
    <property type="match status" value="1"/>
</dbReference>
<evidence type="ECO:0000313" key="12">
    <source>
        <dbReference type="Proteomes" id="UP000243524"/>
    </source>
</evidence>
<dbReference type="PIRSF" id="PIRSF016578">
    <property type="entry name" value="HsaA"/>
    <property type="match status" value="1"/>
</dbReference>
<dbReference type="Gene3D" id="1.10.540.10">
    <property type="entry name" value="Acyl-CoA dehydrogenase/oxidase, N-terminal domain"/>
    <property type="match status" value="1"/>
</dbReference>
<dbReference type="Proteomes" id="UP000243524">
    <property type="component" value="Unassembled WGS sequence"/>
</dbReference>
<evidence type="ECO:0000259" key="10">
    <source>
        <dbReference type="Pfam" id="PF02771"/>
    </source>
</evidence>
<feature type="compositionally biased region" description="Polar residues" evidence="7">
    <location>
        <begin position="125"/>
        <end position="135"/>
    </location>
</feature>
<dbReference type="Pfam" id="PF00441">
    <property type="entry name" value="Acyl-CoA_dh_1"/>
    <property type="match status" value="1"/>
</dbReference>
<evidence type="ECO:0000256" key="4">
    <source>
        <dbReference type="ARBA" id="ARBA00022827"/>
    </source>
</evidence>
<dbReference type="Gene3D" id="2.40.110.10">
    <property type="entry name" value="Butyryl-CoA Dehydrogenase, subunit A, domain 2"/>
    <property type="match status" value="1"/>
</dbReference>
<keyword evidence="3 6" id="KW-0285">Flavoprotein</keyword>
<dbReference type="PANTHER" id="PTHR43884:SF25">
    <property type="entry name" value="ACYL-COA DEHYDROGENASE YDBM-RELATED"/>
    <property type="match status" value="1"/>
</dbReference>
<dbReference type="EMBL" id="PJNH01000003">
    <property type="protein sequence ID" value="PKR77067.1"/>
    <property type="molecule type" value="Genomic_DNA"/>
</dbReference>
<keyword evidence="4 6" id="KW-0274">FAD</keyword>
<dbReference type="InterPro" id="IPR046373">
    <property type="entry name" value="Acyl-CoA_Oxase/DH_mid-dom_sf"/>
</dbReference>
<dbReference type="SUPFAM" id="SSF47203">
    <property type="entry name" value="Acyl-CoA dehydrogenase C-terminal domain-like"/>
    <property type="match status" value="1"/>
</dbReference>
<feature type="domain" description="Acyl-CoA oxidase/dehydrogenase middle" evidence="9">
    <location>
        <begin position="126"/>
        <end position="218"/>
    </location>
</feature>
<dbReference type="RefSeq" id="WP_101331870.1">
    <property type="nucleotide sequence ID" value="NZ_PJNH01000003.1"/>
</dbReference>
<dbReference type="GO" id="GO:0050660">
    <property type="term" value="F:flavin adenine dinucleotide binding"/>
    <property type="evidence" value="ECO:0007669"/>
    <property type="project" value="InterPro"/>
</dbReference>
<dbReference type="PANTHER" id="PTHR43884">
    <property type="entry name" value="ACYL-COA DEHYDROGENASE"/>
    <property type="match status" value="1"/>
</dbReference>
<sequence>MGNGLFLQNERQHQLYDRASQLADQIKPFAKESDKKGQLAEEIIQQLKNNHYLSMTLPEEYGGEHLSLYEWLVMQEKIAEGDGATALSVGWHLGIIMELRDEHKWTEENFEFLAREVSKQKLVNRASTERNTGSPTRGGRPETTAIWDGQGYILNGRKTFTTLASHLDYAIVSAYIEDDDQVGSFLVDMNNLGVSVDRTWDTLGMRGTGSDDLVLQDVRVKQERLVERKSGKRSGPKGWLLHIPACYLGIASAATREAVEFSKSFQPNSLDHTISKEHHIREKIGEMEMLLMRSRHLLYRVAEKWDQYPERRPELMSSLAVAKVSVTNDAQKIVDLAMRVSGGRGLSKDALFEKYYRDVRAGLHNPPMDDMVLEQFAKDLLDD</sequence>
<dbReference type="Pfam" id="PF02770">
    <property type="entry name" value="Acyl-CoA_dh_M"/>
    <property type="match status" value="1"/>
</dbReference>
<evidence type="ECO:0000313" key="11">
    <source>
        <dbReference type="EMBL" id="PKR77067.1"/>
    </source>
</evidence>
<comment type="caution">
    <text evidence="11">The sequence shown here is derived from an EMBL/GenBank/DDBJ whole genome shotgun (WGS) entry which is preliminary data.</text>
</comment>
<evidence type="ECO:0000256" key="3">
    <source>
        <dbReference type="ARBA" id="ARBA00022630"/>
    </source>
</evidence>
<feature type="region of interest" description="Disordered" evidence="7">
    <location>
        <begin position="124"/>
        <end position="143"/>
    </location>
</feature>
<dbReference type="OrthoDB" id="9785203at2"/>
<dbReference type="AlphaFoldDB" id="A0A2I0QRV0"/>
<reference evidence="11 12" key="1">
    <citation type="submission" date="2017-06" db="EMBL/GenBank/DDBJ databases">
        <title>the draft geome sequence of Illustriluteabacillus marina B3227.</title>
        <authorList>
            <person name="He R.-H."/>
            <person name="Du Z.-J."/>
        </authorList>
    </citation>
    <scope>NUCLEOTIDE SEQUENCE [LARGE SCALE GENOMIC DNA]</scope>
    <source>
        <strain evidence="11 12">B3227</strain>
    </source>
</reference>
<dbReference type="Gene3D" id="1.20.140.10">
    <property type="entry name" value="Butyryl-CoA Dehydrogenase, subunit A, domain 3"/>
    <property type="match status" value="1"/>
</dbReference>
<dbReference type="InterPro" id="IPR036250">
    <property type="entry name" value="AcylCo_DH-like_C"/>
</dbReference>
<evidence type="ECO:0000256" key="5">
    <source>
        <dbReference type="ARBA" id="ARBA00023002"/>
    </source>
</evidence>
<gene>
    <name evidence="11" type="ORF">CEY16_09985</name>
</gene>
<comment type="similarity">
    <text evidence="2 6">Belongs to the acyl-CoA dehydrogenase family.</text>
</comment>
<dbReference type="InterPro" id="IPR006091">
    <property type="entry name" value="Acyl-CoA_Oxase/DH_mid-dom"/>
</dbReference>
<dbReference type="CDD" id="cd00567">
    <property type="entry name" value="ACAD"/>
    <property type="match status" value="1"/>
</dbReference>
<comment type="cofactor">
    <cofactor evidence="1 6">
        <name>FAD</name>
        <dbReference type="ChEBI" id="CHEBI:57692"/>
    </cofactor>
</comment>
<feature type="domain" description="Acyl-CoA dehydrogenase/oxidase N-terminal" evidence="10">
    <location>
        <begin position="10"/>
        <end position="98"/>
    </location>
</feature>
<name>A0A2I0QRV0_9BACI</name>
<dbReference type="GO" id="GO:0003995">
    <property type="term" value="F:acyl-CoA dehydrogenase activity"/>
    <property type="evidence" value="ECO:0007669"/>
    <property type="project" value="TreeGrafter"/>
</dbReference>
<evidence type="ECO:0000256" key="7">
    <source>
        <dbReference type="SAM" id="MobiDB-lite"/>
    </source>
</evidence>
<keyword evidence="12" id="KW-1185">Reference proteome</keyword>
<dbReference type="InterPro" id="IPR009100">
    <property type="entry name" value="AcylCoA_DH/oxidase_NM_dom_sf"/>
</dbReference>
<dbReference type="InterPro" id="IPR013786">
    <property type="entry name" value="AcylCoA_DH/ox_N"/>
</dbReference>
<protein>
    <submittedName>
        <fullName evidence="11">Acyl-CoA dehydrogenase</fullName>
    </submittedName>
</protein>
<organism evidence="11 12">
    <name type="scientific">Halalkalibacillus sediminis</name>
    <dbReference type="NCBI Taxonomy" id="2018042"/>
    <lineage>
        <taxon>Bacteria</taxon>
        <taxon>Bacillati</taxon>
        <taxon>Bacillota</taxon>
        <taxon>Bacilli</taxon>
        <taxon>Bacillales</taxon>
        <taxon>Bacillaceae</taxon>
        <taxon>Halalkalibacillus</taxon>
    </lineage>
</organism>
<evidence type="ECO:0000256" key="6">
    <source>
        <dbReference type="RuleBase" id="RU362125"/>
    </source>
</evidence>
<keyword evidence="5 6" id="KW-0560">Oxidoreductase</keyword>
<accession>A0A2I0QRV0</accession>
<evidence type="ECO:0000259" key="9">
    <source>
        <dbReference type="Pfam" id="PF02770"/>
    </source>
</evidence>
<dbReference type="InterPro" id="IPR009075">
    <property type="entry name" value="AcylCo_DH/oxidase_C"/>
</dbReference>
<dbReference type="Pfam" id="PF02771">
    <property type="entry name" value="Acyl-CoA_dh_N"/>
    <property type="match status" value="1"/>
</dbReference>
<evidence type="ECO:0000256" key="2">
    <source>
        <dbReference type="ARBA" id="ARBA00009347"/>
    </source>
</evidence>
<evidence type="ECO:0000259" key="8">
    <source>
        <dbReference type="Pfam" id="PF00441"/>
    </source>
</evidence>
<proteinExistence type="inferred from homology"/>
<feature type="domain" description="Acyl-CoA dehydrogenase/oxidase C-terminal" evidence="8">
    <location>
        <begin position="244"/>
        <end position="361"/>
    </location>
</feature>